<dbReference type="GO" id="GO:0004252">
    <property type="term" value="F:serine-type endopeptidase activity"/>
    <property type="evidence" value="ECO:0007669"/>
    <property type="project" value="InterPro"/>
</dbReference>
<dbReference type="PANTHER" id="PTHR33516:SF2">
    <property type="entry name" value="LEXA REPRESSOR-RELATED"/>
    <property type="match status" value="1"/>
</dbReference>
<dbReference type="AlphaFoldDB" id="A0A6B9G2S4"/>
<name>A0A6B9G2S4_PANCY</name>
<sequence length="122" mass="13764">MQPLTDKQKAVLKFIRVYIRENGMAPTMLEIASGMGWSSPNSAQLHVNALRRKGCLTVRRGANRGLVLTEIATIEIPDVNDGKYWFEGVFQHLKYERDVYKAVEIAGLRGDKKSWGEVEKNG</sequence>
<proteinExistence type="predicted"/>
<dbReference type="InterPro" id="IPR006199">
    <property type="entry name" value="LexA_DNA-bd_dom"/>
</dbReference>
<dbReference type="InterPro" id="IPR036388">
    <property type="entry name" value="WH-like_DNA-bd_sf"/>
</dbReference>
<feature type="domain" description="LexA repressor DNA-binding" evidence="1">
    <location>
        <begin position="1"/>
        <end position="65"/>
    </location>
</feature>
<organism evidence="2 3">
    <name type="scientific">Pantoea cypripedii</name>
    <name type="common">Pectobacterium cypripedii</name>
    <name type="synonym">Erwinia cypripedii</name>
    <dbReference type="NCBI Taxonomy" id="55209"/>
    <lineage>
        <taxon>Bacteria</taxon>
        <taxon>Pseudomonadati</taxon>
        <taxon>Pseudomonadota</taxon>
        <taxon>Gammaproteobacteria</taxon>
        <taxon>Enterobacterales</taxon>
        <taxon>Erwiniaceae</taxon>
        <taxon>Pantoea</taxon>
    </lineage>
</organism>
<dbReference type="InterPro" id="IPR050077">
    <property type="entry name" value="LexA_repressor"/>
</dbReference>
<dbReference type="EMBL" id="CP024768">
    <property type="protein sequence ID" value="QGY29040.1"/>
    <property type="molecule type" value="Genomic_DNA"/>
</dbReference>
<dbReference type="RefSeq" id="WP_208714911.1">
    <property type="nucleotide sequence ID" value="NZ_CP024768.1"/>
</dbReference>
<dbReference type="Proteomes" id="UP000502005">
    <property type="component" value="Chromosome"/>
</dbReference>
<evidence type="ECO:0000313" key="2">
    <source>
        <dbReference type="EMBL" id="QGY29040.1"/>
    </source>
</evidence>
<evidence type="ECO:0000259" key="1">
    <source>
        <dbReference type="Pfam" id="PF01726"/>
    </source>
</evidence>
<dbReference type="Gene3D" id="1.10.10.10">
    <property type="entry name" value="Winged helix-like DNA-binding domain superfamily/Winged helix DNA-binding domain"/>
    <property type="match status" value="1"/>
</dbReference>
<dbReference type="PANTHER" id="PTHR33516">
    <property type="entry name" value="LEXA REPRESSOR"/>
    <property type="match status" value="1"/>
</dbReference>
<dbReference type="InterPro" id="IPR036390">
    <property type="entry name" value="WH_DNA-bd_sf"/>
</dbReference>
<evidence type="ECO:0000313" key="3">
    <source>
        <dbReference type="Proteomes" id="UP000502005"/>
    </source>
</evidence>
<reference evidence="2 3" key="1">
    <citation type="submission" date="2017-11" db="EMBL/GenBank/DDBJ databases">
        <title>Genome sequence of Pantoea cypripedii NE1.</title>
        <authorList>
            <person name="Nascimento F.X."/>
        </authorList>
    </citation>
    <scope>NUCLEOTIDE SEQUENCE [LARGE SCALE GENOMIC DNA]</scope>
    <source>
        <strain evidence="2 3">NE1</strain>
    </source>
</reference>
<dbReference type="Pfam" id="PF01726">
    <property type="entry name" value="LexA_DNA_bind"/>
    <property type="match status" value="1"/>
</dbReference>
<accession>A0A6B9G2S4</accession>
<dbReference type="SUPFAM" id="SSF46785">
    <property type="entry name" value="Winged helix' DNA-binding domain"/>
    <property type="match status" value="1"/>
</dbReference>
<protein>
    <submittedName>
        <fullName evidence="2">LexA family transcriptional regulator</fullName>
    </submittedName>
</protein>
<dbReference type="GO" id="GO:0006508">
    <property type="term" value="P:proteolysis"/>
    <property type="evidence" value="ECO:0007669"/>
    <property type="project" value="InterPro"/>
</dbReference>
<gene>
    <name evidence="2" type="ORF">CUN67_08900</name>
</gene>